<evidence type="ECO:0000313" key="3">
    <source>
        <dbReference type="Proteomes" id="UP001458880"/>
    </source>
</evidence>
<dbReference type="Proteomes" id="UP001458880">
    <property type="component" value="Unassembled WGS sequence"/>
</dbReference>
<evidence type="ECO:0000256" key="1">
    <source>
        <dbReference type="SAM" id="Coils"/>
    </source>
</evidence>
<keyword evidence="1" id="KW-0175">Coiled coil</keyword>
<feature type="coiled-coil region" evidence="1">
    <location>
        <begin position="6"/>
        <end position="33"/>
    </location>
</feature>
<reference evidence="2 3" key="1">
    <citation type="journal article" date="2024" name="BMC Genomics">
        <title>De novo assembly and annotation of Popillia japonica's genome with initial clues to its potential as an invasive pest.</title>
        <authorList>
            <person name="Cucini C."/>
            <person name="Boschi S."/>
            <person name="Funari R."/>
            <person name="Cardaioli E."/>
            <person name="Iannotti N."/>
            <person name="Marturano G."/>
            <person name="Paoli F."/>
            <person name="Bruttini M."/>
            <person name="Carapelli A."/>
            <person name="Frati F."/>
            <person name="Nardi F."/>
        </authorList>
    </citation>
    <scope>NUCLEOTIDE SEQUENCE [LARGE SCALE GENOMIC DNA]</scope>
    <source>
        <strain evidence="2">DMR45628</strain>
    </source>
</reference>
<accession>A0AAW1KLY3</accession>
<protein>
    <submittedName>
        <fullName evidence="2">Uncharacterized protein</fullName>
    </submittedName>
</protein>
<organism evidence="2 3">
    <name type="scientific">Popillia japonica</name>
    <name type="common">Japanese beetle</name>
    <dbReference type="NCBI Taxonomy" id="7064"/>
    <lineage>
        <taxon>Eukaryota</taxon>
        <taxon>Metazoa</taxon>
        <taxon>Ecdysozoa</taxon>
        <taxon>Arthropoda</taxon>
        <taxon>Hexapoda</taxon>
        <taxon>Insecta</taxon>
        <taxon>Pterygota</taxon>
        <taxon>Neoptera</taxon>
        <taxon>Endopterygota</taxon>
        <taxon>Coleoptera</taxon>
        <taxon>Polyphaga</taxon>
        <taxon>Scarabaeiformia</taxon>
        <taxon>Scarabaeidae</taxon>
        <taxon>Rutelinae</taxon>
        <taxon>Popillia</taxon>
    </lineage>
</organism>
<proteinExistence type="predicted"/>
<keyword evidence="3" id="KW-1185">Reference proteome</keyword>
<feature type="coiled-coil region" evidence="1">
    <location>
        <begin position="90"/>
        <end position="117"/>
    </location>
</feature>
<comment type="caution">
    <text evidence="2">The sequence shown here is derived from an EMBL/GenBank/DDBJ whole genome shotgun (WGS) entry which is preliminary data.</text>
</comment>
<sequence length="118" mass="14415">MTPNEIEKRKRQLEEKNTQIQTLRQELKHKSKHANSKVLEMSMADYDKQLEQLNDGDDEYTQNIIDNEYEDKLKRLEQHGDDEYTQNIIDNEYEDKLKRLEQRMQQMEKSQENKINKR</sequence>
<name>A0AAW1KLY3_POPJA</name>
<evidence type="ECO:0000313" key="2">
    <source>
        <dbReference type="EMBL" id="KAK9720296.1"/>
    </source>
</evidence>
<dbReference type="AlphaFoldDB" id="A0AAW1KLY3"/>
<gene>
    <name evidence="2" type="ORF">QE152_g22126</name>
</gene>
<dbReference type="EMBL" id="JASPKY010000211">
    <property type="protein sequence ID" value="KAK9720296.1"/>
    <property type="molecule type" value="Genomic_DNA"/>
</dbReference>